<feature type="transmembrane region" description="Helical" evidence="1">
    <location>
        <begin position="140"/>
        <end position="172"/>
    </location>
</feature>
<reference evidence="2 3" key="1">
    <citation type="journal article" date="2016" name="Nat. Commun.">
        <title>Thousands of microbial genomes shed light on interconnected biogeochemical processes in an aquifer system.</title>
        <authorList>
            <person name="Anantharaman K."/>
            <person name="Brown C.T."/>
            <person name="Hug L.A."/>
            <person name="Sharon I."/>
            <person name="Castelle C.J."/>
            <person name="Probst A.J."/>
            <person name="Thomas B.C."/>
            <person name="Singh A."/>
            <person name="Wilkins M.J."/>
            <person name="Karaoz U."/>
            <person name="Brodie E.L."/>
            <person name="Williams K.H."/>
            <person name="Hubbard S.S."/>
            <person name="Banfield J.F."/>
        </authorList>
    </citation>
    <scope>NUCLEOTIDE SEQUENCE [LARGE SCALE GENOMIC DNA]</scope>
</reference>
<name>A0A1F5H660_9BACT</name>
<keyword evidence="1" id="KW-0812">Transmembrane</keyword>
<feature type="transmembrane region" description="Helical" evidence="1">
    <location>
        <begin position="311"/>
        <end position="336"/>
    </location>
</feature>
<accession>A0A1F5H660</accession>
<feature type="transmembrane region" description="Helical" evidence="1">
    <location>
        <begin position="107"/>
        <end position="128"/>
    </location>
</feature>
<dbReference type="Proteomes" id="UP000177039">
    <property type="component" value="Unassembled WGS sequence"/>
</dbReference>
<feature type="transmembrane region" description="Helical" evidence="1">
    <location>
        <begin position="287"/>
        <end position="304"/>
    </location>
</feature>
<feature type="transmembrane region" description="Helical" evidence="1">
    <location>
        <begin position="20"/>
        <end position="39"/>
    </location>
</feature>
<sequence length="381" mass="42828">MVNDKSERIFSLLFKKFTDVIGRFEVLLFLGWLAAIHIFELITLPSLPTPTQLLAQFSLTERLLEIWVSGGDSAHYMLIAKNGYAAESRTLFPLWPLVIKILGASPATAKIAATGLTLVFLIIFAKFIKKLGQSKSLPEILIAFLVFPSSFLLTAPLSEPLYIVLAVITFILGERKKFVPAAFFAALASGTRPIGIVLTLYLGLKLLQGGFKVLKKYWWTLVVSPSGLVFYALFLQVTLGDFALFYKDQLTGWGRSISFGSLQNLFSEQMIIINQILGPVKPVPINLLHFGLIFFFIFLACISFKRLNKALWAYSVAAIIIPLASGTSVAISRYLLTAFPLFIPLGQFLKKNKFLFYFYIFFSMFFQSLLIIRFFNFEVPD</sequence>
<organism evidence="2 3">
    <name type="scientific">Candidatus Curtissbacteria bacterium RIFCSPLOWO2_01_FULL_42_50</name>
    <dbReference type="NCBI Taxonomy" id="1797730"/>
    <lineage>
        <taxon>Bacteria</taxon>
        <taxon>Candidatus Curtissiibacteriota</taxon>
    </lineage>
</organism>
<protein>
    <recommendedName>
        <fullName evidence="4">Glycosyltransferase RgtA/B/C/D-like domain-containing protein</fullName>
    </recommendedName>
</protein>
<evidence type="ECO:0000313" key="2">
    <source>
        <dbReference type="EMBL" id="OGD99662.1"/>
    </source>
</evidence>
<keyword evidence="1" id="KW-1133">Transmembrane helix</keyword>
<feature type="transmembrane region" description="Helical" evidence="1">
    <location>
        <begin position="356"/>
        <end position="375"/>
    </location>
</feature>
<dbReference type="EMBL" id="MFBT01000012">
    <property type="protein sequence ID" value="OGD99662.1"/>
    <property type="molecule type" value="Genomic_DNA"/>
</dbReference>
<gene>
    <name evidence="2" type="ORF">A3B54_03165</name>
</gene>
<keyword evidence="1" id="KW-0472">Membrane</keyword>
<feature type="transmembrane region" description="Helical" evidence="1">
    <location>
        <begin position="178"/>
        <end position="204"/>
    </location>
</feature>
<evidence type="ECO:0008006" key="4">
    <source>
        <dbReference type="Google" id="ProtNLM"/>
    </source>
</evidence>
<evidence type="ECO:0000256" key="1">
    <source>
        <dbReference type="SAM" id="Phobius"/>
    </source>
</evidence>
<proteinExistence type="predicted"/>
<feature type="transmembrane region" description="Helical" evidence="1">
    <location>
        <begin position="216"/>
        <end position="237"/>
    </location>
</feature>
<dbReference type="AlphaFoldDB" id="A0A1F5H660"/>
<comment type="caution">
    <text evidence="2">The sequence shown here is derived from an EMBL/GenBank/DDBJ whole genome shotgun (WGS) entry which is preliminary data.</text>
</comment>
<evidence type="ECO:0000313" key="3">
    <source>
        <dbReference type="Proteomes" id="UP000177039"/>
    </source>
</evidence>